<keyword evidence="2" id="KW-0788">Thiol protease</keyword>
<dbReference type="PANTHER" id="PTHR12473:SF8">
    <property type="entry name" value="UBIQUITIN CARBOXYL-TERMINAL HYDROLASE MINDY-4-RELATED"/>
    <property type="match status" value="1"/>
</dbReference>
<protein>
    <recommendedName>
        <fullName evidence="2">Ubiquitin carboxyl-terminal hydrolase MINDY</fullName>
        <ecNumber evidence="2">3.4.19.12</ecNumber>
    </recommendedName>
</protein>
<dbReference type="EC" id="3.4.19.12" evidence="2"/>
<dbReference type="GO" id="GO:1990380">
    <property type="term" value="F:K48-linked deubiquitinase activity"/>
    <property type="evidence" value="ECO:0007669"/>
    <property type="project" value="UniProtKB-UniRule"/>
</dbReference>
<name>A0A921YPW0_MANSE</name>
<keyword evidence="2" id="KW-0833">Ubl conjugation pathway</keyword>
<dbReference type="InterPro" id="IPR039785">
    <property type="entry name" value="MINY3/4"/>
</dbReference>
<evidence type="ECO:0000259" key="3">
    <source>
        <dbReference type="Pfam" id="PF13898"/>
    </source>
</evidence>
<keyword evidence="5" id="KW-1185">Reference proteome</keyword>
<comment type="caution">
    <text evidence="4">The sequence shown here is derived from an EMBL/GenBank/DDBJ whole genome shotgun (WGS) entry which is preliminary data.</text>
</comment>
<evidence type="ECO:0000313" key="5">
    <source>
        <dbReference type="Proteomes" id="UP000791440"/>
    </source>
</evidence>
<sequence>MTCFGTASCPPRGEWIRSPLVMRPPDQPLGYGIAAPRNGARSLLSGLQAHIIKWLLFDSRPQTKDNKSDVPPDTYLRPSEERQEEALWRACSEVVWRSAGGFNQQAGFQPVAVVALPGENTYVQHSSYYYQDGFTEKV</sequence>
<dbReference type="GO" id="GO:0006508">
    <property type="term" value="P:proteolysis"/>
    <property type="evidence" value="ECO:0007669"/>
    <property type="project" value="UniProtKB-KW"/>
</dbReference>
<dbReference type="GO" id="GO:0071108">
    <property type="term" value="P:protein K48-linked deubiquitination"/>
    <property type="evidence" value="ECO:0007669"/>
    <property type="project" value="InterPro"/>
</dbReference>
<evidence type="ECO:0000256" key="2">
    <source>
        <dbReference type="RuleBase" id="RU367088"/>
    </source>
</evidence>
<evidence type="ECO:0000256" key="1">
    <source>
        <dbReference type="ARBA" id="ARBA00011074"/>
    </source>
</evidence>
<reference evidence="4" key="2">
    <citation type="submission" date="2020-12" db="EMBL/GenBank/DDBJ databases">
        <authorList>
            <person name="Kanost M."/>
        </authorList>
    </citation>
    <scope>NUCLEOTIDE SEQUENCE</scope>
</reference>
<dbReference type="EMBL" id="JH668298">
    <property type="protein sequence ID" value="KAG6442960.1"/>
    <property type="molecule type" value="Genomic_DNA"/>
</dbReference>
<dbReference type="PANTHER" id="PTHR12473">
    <property type="entry name" value="UBIQUITIN CARBOXYL-TERMINAL HYDROLASE MINDY-4-RELATED"/>
    <property type="match status" value="1"/>
</dbReference>
<keyword evidence="2" id="KW-0645">Protease</keyword>
<comment type="similarity">
    <text evidence="1 2">Belongs to the MINDY deubiquitinase family. FAM188 subfamily.</text>
</comment>
<dbReference type="Proteomes" id="UP000791440">
    <property type="component" value="Unassembled WGS sequence"/>
</dbReference>
<organism evidence="4 5">
    <name type="scientific">Manduca sexta</name>
    <name type="common">Tobacco hawkmoth</name>
    <name type="synonym">Tobacco hornworm</name>
    <dbReference type="NCBI Taxonomy" id="7130"/>
    <lineage>
        <taxon>Eukaryota</taxon>
        <taxon>Metazoa</taxon>
        <taxon>Ecdysozoa</taxon>
        <taxon>Arthropoda</taxon>
        <taxon>Hexapoda</taxon>
        <taxon>Insecta</taxon>
        <taxon>Pterygota</taxon>
        <taxon>Neoptera</taxon>
        <taxon>Endopterygota</taxon>
        <taxon>Lepidoptera</taxon>
        <taxon>Glossata</taxon>
        <taxon>Ditrysia</taxon>
        <taxon>Bombycoidea</taxon>
        <taxon>Sphingidae</taxon>
        <taxon>Sphinginae</taxon>
        <taxon>Sphingini</taxon>
        <taxon>Manduca</taxon>
    </lineage>
</organism>
<evidence type="ECO:0000313" key="4">
    <source>
        <dbReference type="EMBL" id="KAG6442960.1"/>
    </source>
</evidence>
<comment type="function">
    <text evidence="2">Hydrolase that can remove 'Lys-48'-linked conjugated ubiquitin from proteins.</text>
</comment>
<gene>
    <name evidence="4" type="ORF">O3G_MSEX002597</name>
</gene>
<reference evidence="4" key="1">
    <citation type="journal article" date="2016" name="Insect Biochem. Mol. Biol.">
        <title>Multifaceted biological insights from a draft genome sequence of the tobacco hornworm moth, Manduca sexta.</title>
        <authorList>
            <person name="Kanost M.R."/>
            <person name="Arrese E.L."/>
            <person name="Cao X."/>
            <person name="Chen Y.R."/>
            <person name="Chellapilla S."/>
            <person name="Goldsmith M.R."/>
            <person name="Grosse-Wilde E."/>
            <person name="Heckel D.G."/>
            <person name="Herndon N."/>
            <person name="Jiang H."/>
            <person name="Papanicolaou A."/>
            <person name="Qu J."/>
            <person name="Soulages J.L."/>
            <person name="Vogel H."/>
            <person name="Walters J."/>
            <person name="Waterhouse R.M."/>
            <person name="Ahn S.J."/>
            <person name="Almeida F.C."/>
            <person name="An C."/>
            <person name="Aqrawi P."/>
            <person name="Bretschneider A."/>
            <person name="Bryant W.B."/>
            <person name="Bucks S."/>
            <person name="Chao H."/>
            <person name="Chevignon G."/>
            <person name="Christen J.M."/>
            <person name="Clarke D.F."/>
            <person name="Dittmer N.T."/>
            <person name="Ferguson L.C.F."/>
            <person name="Garavelou S."/>
            <person name="Gordon K.H.J."/>
            <person name="Gunaratna R.T."/>
            <person name="Han Y."/>
            <person name="Hauser F."/>
            <person name="He Y."/>
            <person name="Heidel-Fischer H."/>
            <person name="Hirsh A."/>
            <person name="Hu Y."/>
            <person name="Jiang H."/>
            <person name="Kalra D."/>
            <person name="Klinner C."/>
            <person name="Konig C."/>
            <person name="Kovar C."/>
            <person name="Kroll A.R."/>
            <person name="Kuwar S.S."/>
            <person name="Lee S.L."/>
            <person name="Lehman R."/>
            <person name="Li K."/>
            <person name="Li Z."/>
            <person name="Liang H."/>
            <person name="Lovelace S."/>
            <person name="Lu Z."/>
            <person name="Mansfield J.H."/>
            <person name="McCulloch K.J."/>
            <person name="Mathew T."/>
            <person name="Morton B."/>
            <person name="Muzny D.M."/>
            <person name="Neunemann D."/>
            <person name="Ongeri F."/>
            <person name="Pauchet Y."/>
            <person name="Pu L.L."/>
            <person name="Pyrousis I."/>
            <person name="Rao X.J."/>
            <person name="Redding A."/>
            <person name="Roesel C."/>
            <person name="Sanchez-Gracia A."/>
            <person name="Schaack S."/>
            <person name="Shukla A."/>
            <person name="Tetreau G."/>
            <person name="Wang Y."/>
            <person name="Xiong G.H."/>
            <person name="Traut W."/>
            <person name="Walsh T.K."/>
            <person name="Worley K.C."/>
            <person name="Wu D."/>
            <person name="Wu W."/>
            <person name="Wu Y.Q."/>
            <person name="Zhang X."/>
            <person name="Zou Z."/>
            <person name="Zucker H."/>
            <person name="Briscoe A.D."/>
            <person name="Burmester T."/>
            <person name="Clem R.J."/>
            <person name="Feyereisen R."/>
            <person name="Grimmelikhuijzen C.J.P."/>
            <person name="Hamodrakas S.J."/>
            <person name="Hansson B.S."/>
            <person name="Huguet E."/>
            <person name="Jermiin L.S."/>
            <person name="Lan Q."/>
            <person name="Lehman H.K."/>
            <person name="Lorenzen M."/>
            <person name="Merzendorfer H."/>
            <person name="Michalopoulos I."/>
            <person name="Morton D.B."/>
            <person name="Muthukrishnan S."/>
            <person name="Oakeshott J.G."/>
            <person name="Palmer W."/>
            <person name="Park Y."/>
            <person name="Passarelli A.L."/>
            <person name="Rozas J."/>
            <person name="Schwartz L.M."/>
            <person name="Smith W."/>
            <person name="Southgate A."/>
            <person name="Vilcinskas A."/>
            <person name="Vogt R."/>
            <person name="Wang P."/>
            <person name="Werren J."/>
            <person name="Yu X.Q."/>
            <person name="Zhou J.J."/>
            <person name="Brown S.J."/>
            <person name="Scherer S.E."/>
            <person name="Richards S."/>
            <person name="Blissard G.W."/>
        </authorList>
    </citation>
    <scope>NUCLEOTIDE SEQUENCE</scope>
</reference>
<dbReference type="GO" id="GO:0004843">
    <property type="term" value="F:cysteine-type deubiquitinase activity"/>
    <property type="evidence" value="ECO:0007669"/>
    <property type="project" value="UniProtKB-UniRule"/>
</dbReference>
<dbReference type="InterPro" id="IPR025257">
    <property type="entry name" value="MINDY-3/4_CD"/>
</dbReference>
<dbReference type="Pfam" id="PF13898">
    <property type="entry name" value="MINDY-3_4_CD"/>
    <property type="match status" value="1"/>
</dbReference>
<comment type="catalytic activity">
    <reaction evidence="2">
        <text>Thiol-dependent hydrolysis of ester, thioester, amide, peptide and isopeptide bonds formed by the C-terminal Gly of ubiquitin (a 76-residue protein attached to proteins as an intracellular targeting signal).</text>
        <dbReference type="EC" id="3.4.19.12"/>
    </reaction>
</comment>
<keyword evidence="2" id="KW-0378">Hydrolase</keyword>
<feature type="domain" description="Deubiquitinating enzyme MINDY-3/4 conserved" evidence="3">
    <location>
        <begin position="2"/>
        <end position="138"/>
    </location>
</feature>
<dbReference type="AlphaFoldDB" id="A0A921YPW0"/>
<accession>A0A921YPW0</accession>
<proteinExistence type="inferred from homology"/>